<dbReference type="Pfam" id="PF00990">
    <property type="entry name" value="GGDEF"/>
    <property type="match status" value="1"/>
</dbReference>
<keyword evidence="3" id="KW-0597">Phosphoprotein</keyword>
<dbReference type="InterPro" id="IPR050469">
    <property type="entry name" value="Diguanylate_Cyclase"/>
</dbReference>
<dbReference type="EC" id="2.7.7.65" evidence="1"/>
<accession>A0ABT0U9D5</accession>
<dbReference type="NCBIfam" id="TIGR00254">
    <property type="entry name" value="GGDEF"/>
    <property type="match status" value="1"/>
</dbReference>
<dbReference type="Pfam" id="PF00072">
    <property type="entry name" value="Response_reg"/>
    <property type="match status" value="1"/>
</dbReference>
<feature type="modified residue" description="4-aspartylphosphate" evidence="3">
    <location>
        <position position="85"/>
    </location>
</feature>
<evidence type="ECO:0000256" key="1">
    <source>
        <dbReference type="ARBA" id="ARBA00012528"/>
    </source>
</evidence>
<dbReference type="PANTHER" id="PTHR45138:SF9">
    <property type="entry name" value="DIGUANYLATE CYCLASE DGCM-RELATED"/>
    <property type="match status" value="1"/>
</dbReference>
<dbReference type="InterPro" id="IPR001789">
    <property type="entry name" value="Sig_transdc_resp-reg_receiver"/>
</dbReference>
<dbReference type="PROSITE" id="PS50110">
    <property type="entry name" value="RESPONSE_REGULATORY"/>
    <property type="match status" value="1"/>
</dbReference>
<evidence type="ECO:0000256" key="2">
    <source>
        <dbReference type="ARBA" id="ARBA00034247"/>
    </source>
</evidence>
<dbReference type="CDD" id="cd00156">
    <property type="entry name" value="REC"/>
    <property type="match status" value="1"/>
</dbReference>
<evidence type="ECO:0000259" key="5">
    <source>
        <dbReference type="PROSITE" id="PS50887"/>
    </source>
</evidence>
<evidence type="ECO:0000256" key="3">
    <source>
        <dbReference type="PROSITE-ProRule" id="PRU00169"/>
    </source>
</evidence>
<gene>
    <name evidence="6" type="ORF">NB063_23070</name>
</gene>
<dbReference type="InterPro" id="IPR011006">
    <property type="entry name" value="CheY-like_superfamily"/>
</dbReference>
<dbReference type="PROSITE" id="PS50887">
    <property type="entry name" value="GGDEF"/>
    <property type="match status" value="1"/>
</dbReference>
<dbReference type="InterPro" id="IPR029787">
    <property type="entry name" value="Nucleotide_cyclase"/>
</dbReference>
<keyword evidence="6" id="KW-0548">Nucleotidyltransferase</keyword>
<dbReference type="CDD" id="cd01949">
    <property type="entry name" value="GGDEF"/>
    <property type="match status" value="1"/>
</dbReference>
<feature type="domain" description="Response regulatory" evidence="4">
    <location>
        <begin position="33"/>
        <end position="150"/>
    </location>
</feature>
<dbReference type="PANTHER" id="PTHR45138">
    <property type="entry name" value="REGULATORY COMPONENTS OF SENSORY TRANSDUCTION SYSTEM"/>
    <property type="match status" value="1"/>
</dbReference>
<evidence type="ECO:0000313" key="6">
    <source>
        <dbReference type="EMBL" id="MCM2373503.1"/>
    </source>
</evidence>
<protein>
    <recommendedName>
        <fullName evidence="1">diguanylate cyclase</fullName>
        <ecNumber evidence="1">2.7.7.65</ecNumber>
    </recommendedName>
</protein>
<comment type="catalytic activity">
    <reaction evidence="2">
        <text>2 GTP = 3',3'-c-di-GMP + 2 diphosphate</text>
        <dbReference type="Rhea" id="RHEA:24898"/>
        <dbReference type="ChEBI" id="CHEBI:33019"/>
        <dbReference type="ChEBI" id="CHEBI:37565"/>
        <dbReference type="ChEBI" id="CHEBI:58805"/>
        <dbReference type="EC" id="2.7.7.65"/>
    </reaction>
</comment>
<dbReference type="SUPFAM" id="SSF55073">
    <property type="entry name" value="Nucleotide cyclase"/>
    <property type="match status" value="1"/>
</dbReference>
<evidence type="ECO:0000259" key="4">
    <source>
        <dbReference type="PROSITE" id="PS50110"/>
    </source>
</evidence>
<dbReference type="SMART" id="SM00448">
    <property type="entry name" value="REC"/>
    <property type="match status" value="1"/>
</dbReference>
<dbReference type="InterPro" id="IPR000160">
    <property type="entry name" value="GGDEF_dom"/>
</dbReference>
<organism evidence="6 7">
    <name type="scientific">Aporhodopirellula aestuarii</name>
    <dbReference type="NCBI Taxonomy" id="2950107"/>
    <lineage>
        <taxon>Bacteria</taxon>
        <taxon>Pseudomonadati</taxon>
        <taxon>Planctomycetota</taxon>
        <taxon>Planctomycetia</taxon>
        <taxon>Pirellulales</taxon>
        <taxon>Pirellulaceae</taxon>
        <taxon>Aporhodopirellula</taxon>
    </lineage>
</organism>
<name>A0ABT0U9D5_9BACT</name>
<dbReference type="RefSeq" id="WP_250931259.1">
    <property type="nucleotide sequence ID" value="NZ_JAMQBK010000062.1"/>
</dbReference>
<dbReference type="SUPFAM" id="SSF52172">
    <property type="entry name" value="CheY-like"/>
    <property type="match status" value="1"/>
</dbReference>
<sequence>MGEYENIIRELENQNPKETLRAPGVQENGNQYRVLLIEDDPMDATILMRLFGKQQKLSVAVDHVSSMCEAIERLQNTDYDVALVDINLPDARGAESFERLRAFDSRLPIIVLTGHDDDELAVHAIRCGAQDYVAKGHFTTASLVRVIRFAIERQRMVLGYLAVADIDPLTGLANRRNLQWKYMSLLIDAQTQHRSLYVALIGLDRFKQINSMHGRCVGDVVLKNAAVAMVELVEADSSIVRFGGKEFSVMMAATSISEAQAQVQRVLDRLAGMTMQIGDIEINVTASAGLVEAGSDQTWEDVFNRCDQMLSQAKSSGRNRVEAMAKSPELQFVI</sequence>
<reference evidence="6 7" key="1">
    <citation type="journal article" date="2022" name="Syst. Appl. Microbiol.">
        <title>Rhodopirellula aestuarii sp. nov., a novel member of the genus Rhodopirellula isolated from brackish sediments collected in the Tagus River estuary, Portugal.</title>
        <authorList>
            <person name="Vitorino I.R."/>
            <person name="Klimek D."/>
            <person name="Calusinska M."/>
            <person name="Lobo-da-Cunha A."/>
            <person name="Vasconcelos V."/>
            <person name="Lage O.M."/>
        </authorList>
    </citation>
    <scope>NUCLEOTIDE SEQUENCE [LARGE SCALE GENOMIC DNA]</scope>
    <source>
        <strain evidence="6 7">ICT_H3.1</strain>
    </source>
</reference>
<dbReference type="SMART" id="SM00267">
    <property type="entry name" value="GGDEF"/>
    <property type="match status" value="1"/>
</dbReference>
<dbReference type="Gene3D" id="3.40.50.2300">
    <property type="match status" value="1"/>
</dbReference>
<evidence type="ECO:0000313" key="7">
    <source>
        <dbReference type="Proteomes" id="UP001202961"/>
    </source>
</evidence>
<keyword evidence="7" id="KW-1185">Reference proteome</keyword>
<dbReference type="GO" id="GO:0052621">
    <property type="term" value="F:diguanylate cyclase activity"/>
    <property type="evidence" value="ECO:0007669"/>
    <property type="project" value="UniProtKB-EC"/>
</dbReference>
<dbReference type="EMBL" id="JAMQBK010000062">
    <property type="protein sequence ID" value="MCM2373503.1"/>
    <property type="molecule type" value="Genomic_DNA"/>
</dbReference>
<dbReference type="InterPro" id="IPR043128">
    <property type="entry name" value="Rev_trsase/Diguanyl_cyclase"/>
</dbReference>
<dbReference type="Gene3D" id="3.30.70.270">
    <property type="match status" value="1"/>
</dbReference>
<feature type="domain" description="GGDEF" evidence="5">
    <location>
        <begin position="194"/>
        <end position="326"/>
    </location>
</feature>
<proteinExistence type="predicted"/>
<comment type="caution">
    <text evidence="6">The sequence shown here is derived from an EMBL/GenBank/DDBJ whole genome shotgun (WGS) entry which is preliminary data.</text>
</comment>
<dbReference type="Proteomes" id="UP001202961">
    <property type="component" value="Unassembled WGS sequence"/>
</dbReference>
<keyword evidence="6" id="KW-0808">Transferase</keyword>